<evidence type="ECO:0000313" key="7">
    <source>
        <dbReference type="Proteomes" id="UP000700706"/>
    </source>
</evidence>
<dbReference type="CDD" id="cd07772">
    <property type="entry name" value="ASKHA_NBD_FGGY_NaCK-like"/>
    <property type="match status" value="1"/>
</dbReference>
<dbReference type="AlphaFoldDB" id="A0A952KDL5"/>
<dbReference type="PANTHER" id="PTHR43095">
    <property type="entry name" value="SUGAR KINASE"/>
    <property type="match status" value="1"/>
</dbReference>
<dbReference type="Gene3D" id="3.30.420.40">
    <property type="match status" value="2"/>
</dbReference>
<comment type="similarity">
    <text evidence="1">Belongs to the FGGY kinase family.</text>
</comment>
<evidence type="ECO:0000256" key="2">
    <source>
        <dbReference type="ARBA" id="ARBA00022679"/>
    </source>
</evidence>
<evidence type="ECO:0000259" key="5">
    <source>
        <dbReference type="Pfam" id="PF21546"/>
    </source>
</evidence>
<dbReference type="GO" id="GO:0005975">
    <property type="term" value="P:carbohydrate metabolic process"/>
    <property type="evidence" value="ECO:0007669"/>
    <property type="project" value="InterPro"/>
</dbReference>
<protein>
    <recommendedName>
        <fullName evidence="8">Carbohydrate kinase</fullName>
    </recommendedName>
</protein>
<keyword evidence="2" id="KW-0808">Transferase</keyword>
<comment type="caution">
    <text evidence="6">The sequence shown here is derived from an EMBL/GenBank/DDBJ whole genome shotgun (WGS) entry which is preliminary data.</text>
</comment>
<dbReference type="PANTHER" id="PTHR43095:SF5">
    <property type="entry name" value="XYLULOSE KINASE"/>
    <property type="match status" value="1"/>
</dbReference>
<dbReference type="SUPFAM" id="SSF53067">
    <property type="entry name" value="Actin-like ATPase domain"/>
    <property type="match status" value="2"/>
</dbReference>
<name>A0A952KDL5_9PROT</name>
<dbReference type="Pfam" id="PF21546">
    <property type="entry name" value="FGGY_C_2"/>
    <property type="match status" value="1"/>
</dbReference>
<evidence type="ECO:0000256" key="3">
    <source>
        <dbReference type="ARBA" id="ARBA00022777"/>
    </source>
</evidence>
<accession>A0A952KDL5</accession>
<dbReference type="InterPro" id="IPR043129">
    <property type="entry name" value="ATPase_NBD"/>
</dbReference>
<feature type="domain" description="Carbohydrate kinase FGGY C-terminal" evidence="5">
    <location>
        <begin position="249"/>
        <end position="427"/>
    </location>
</feature>
<evidence type="ECO:0000259" key="4">
    <source>
        <dbReference type="Pfam" id="PF00370"/>
    </source>
</evidence>
<sequence>MSVVAVLDVGKTNLKLLAATPEGAVLEAVRTRNLSRPGPPYLHVDLAAIEAWLLGALGELARRHRLAAFVATGYGTSGVLVDDDGPVLPMMDYEAAAPGWLDQAYAAEGPDFAETGCLVDPGAHRLAKQLLWLERDFPDGFARARWLLTLPQYFAWRLGGVPASEITTLAAQTHLWNPAAGGFTGIVRRRFWDRLIPPRRNAWDVLGTIRPDLAAAHGLPSDLALLCGVHDSNANYHRFLAAGLGDVPLLSTGTWIIGFRPGLPLDRLDERRGMVANVDVDGRPIGCTLHMGGREWERIAGPSSTEGGPAEATAADLAALVTAGTMALPSFAEGDGLFPGRAGRGEIIGPAPAGPAGRAALATLYTALSCAAALDLLQAQGRVIVDGGVAANPLFAPLLAALRPGDRVETSAESDGSAIGAALLWARQLGRAAARVPLLPAAPLHLPGLAAYAERWRSLAGAPAVPAL</sequence>
<reference evidence="6" key="1">
    <citation type="submission" date="2020-06" db="EMBL/GenBank/DDBJ databases">
        <title>Stable isotope informed genome-resolved metagenomics uncovers potential trophic interactions in rhizosphere soil.</title>
        <authorList>
            <person name="Starr E.P."/>
            <person name="Shi S."/>
            <person name="Blazewicz S.J."/>
            <person name="Koch B.J."/>
            <person name="Probst A.J."/>
            <person name="Hungate B.A."/>
            <person name="Pett-Ridge J."/>
            <person name="Firestone M.K."/>
            <person name="Banfield J.F."/>
        </authorList>
    </citation>
    <scope>NUCLEOTIDE SEQUENCE</scope>
    <source>
        <strain evidence="6">YM_69_17</strain>
    </source>
</reference>
<proteinExistence type="inferred from homology"/>
<dbReference type="InterPro" id="IPR050406">
    <property type="entry name" value="FGGY_Carb_Kinase"/>
</dbReference>
<organism evidence="6 7">
    <name type="scientific">Inquilinus limosus</name>
    <dbReference type="NCBI Taxonomy" id="171674"/>
    <lineage>
        <taxon>Bacteria</taxon>
        <taxon>Pseudomonadati</taxon>
        <taxon>Pseudomonadota</taxon>
        <taxon>Alphaproteobacteria</taxon>
        <taxon>Rhodospirillales</taxon>
        <taxon>Rhodospirillaceae</taxon>
        <taxon>Inquilinus</taxon>
    </lineage>
</organism>
<keyword evidence="3" id="KW-0418">Kinase</keyword>
<evidence type="ECO:0000256" key="1">
    <source>
        <dbReference type="ARBA" id="ARBA00009156"/>
    </source>
</evidence>
<dbReference type="Pfam" id="PF00370">
    <property type="entry name" value="FGGY_N"/>
    <property type="match status" value="1"/>
</dbReference>
<dbReference type="GO" id="GO:0016301">
    <property type="term" value="F:kinase activity"/>
    <property type="evidence" value="ECO:0007669"/>
    <property type="project" value="UniProtKB-KW"/>
</dbReference>
<gene>
    <name evidence="6" type="ORF">JF625_04635</name>
</gene>
<evidence type="ECO:0008006" key="8">
    <source>
        <dbReference type="Google" id="ProtNLM"/>
    </source>
</evidence>
<dbReference type="Proteomes" id="UP000700706">
    <property type="component" value="Unassembled WGS sequence"/>
</dbReference>
<dbReference type="InterPro" id="IPR049382">
    <property type="entry name" value="FGGY_C_2"/>
</dbReference>
<evidence type="ECO:0000313" key="6">
    <source>
        <dbReference type="EMBL" id="MBW8724430.1"/>
    </source>
</evidence>
<feature type="domain" description="Carbohydrate kinase FGGY N-terminal" evidence="4">
    <location>
        <begin position="5"/>
        <end position="233"/>
    </location>
</feature>
<dbReference type="EMBL" id="JAEKLZ010000105">
    <property type="protein sequence ID" value="MBW8724430.1"/>
    <property type="molecule type" value="Genomic_DNA"/>
</dbReference>
<dbReference type="InterPro" id="IPR018484">
    <property type="entry name" value="FGGY_N"/>
</dbReference>